<sequence>MTLARRLAAAINATPGQPHRGDWDLAPNTGFERRPELKPAAVLVPFVNRAQPTLLLTRRTAAMRNHSGQVAFPGGRVDPEDDGPVAAALREAEEEVALAPRHVHVIGTTDNYETGTGYSITPVVGIIPPDLPLVPSASEVAALFEVPLEWLFDPANHELRETEWQGRMRRYYSMDWQGEHIWGATAAMIVNLARRLK</sequence>
<dbReference type="NCBIfam" id="NF007980">
    <property type="entry name" value="PRK10707.1"/>
    <property type="match status" value="1"/>
</dbReference>
<dbReference type="RefSeq" id="WP_135245170.1">
    <property type="nucleotide sequence ID" value="NZ_SIHO01000001.1"/>
</dbReference>
<gene>
    <name evidence="8" type="ORF">EUV02_05530</name>
</gene>
<evidence type="ECO:0000259" key="7">
    <source>
        <dbReference type="PROSITE" id="PS51462"/>
    </source>
</evidence>
<dbReference type="EMBL" id="SIHO01000001">
    <property type="protein sequence ID" value="TFU06446.1"/>
    <property type="molecule type" value="Genomic_DNA"/>
</dbReference>
<dbReference type="GO" id="GO:0046872">
    <property type="term" value="F:metal ion binding"/>
    <property type="evidence" value="ECO:0007669"/>
    <property type="project" value="UniProtKB-KW"/>
</dbReference>
<organism evidence="8 9">
    <name type="scientific">Glacieibacterium arshaanense</name>
    <dbReference type="NCBI Taxonomy" id="2511025"/>
    <lineage>
        <taxon>Bacteria</taxon>
        <taxon>Pseudomonadati</taxon>
        <taxon>Pseudomonadota</taxon>
        <taxon>Alphaproteobacteria</taxon>
        <taxon>Sphingomonadales</taxon>
        <taxon>Sphingosinicellaceae</taxon>
        <taxon>Glacieibacterium</taxon>
    </lineage>
</organism>
<comment type="caution">
    <text evidence="8">The sequence shown here is derived from an EMBL/GenBank/DDBJ whole genome shotgun (WGS) entry which is preliminary data.</text>
</comment>
<dbReference type="InterPro" id="IPR015797">
    <property type="entry name" value="NUDIX_hydrolase-like_dom_sf"/>
</dbReference>
<evidence type="ECO:0000256" key="5">
    <source>
        <dbReference type="ARBA" id="ARBA00022842"/>
    </source>
</evidence>
<keyword evidence="3" id="KW-0479">Metal-binding</keyword>
<dbReference type="InterPro" id="IPR045121">
    <property type="entry name" value="CoAse"/>
</dbReference>
<accession>A0A4Y9ES45</accession>
<evidence type="ECO:0000256" key="4">
    <source>
        <dbReference type="ARBA" id="ARBA00022801"/>
    </source>
</evidence>
<comment type="cofactor">
    <cofactor evidence="2">
        <name>Mg(2+)</name>
        <dbReference type="ChEBI" id="CHEBI:18420"/>
    </cofactor>
</comment>
<dbReference type="PANTHER" id="PTHR12992">
    <property type="entry name" value="NUDIX HYDROLASE"/>
    <property type="match status" value="1"/>
</dbReference>
<dbReference type="InterPro" id="IPR000086">
    <property type="entry name" value="NUDIX_hydrolase_dom"/>
</dbReference>
<evidence type="ECO:0000256" key="1">
    <source>
        <dbReference type="ARBA" id="ARBA00001936"/>
    </source>
</evidence>
<dbReference type="GO" id="GO:0010945">
    <property type="term" value="F:coenzyme A diphosphatase activity"/>
    <property type="evidence" value="ECO:0007669"/>
    <property type="project" value="InterPro"/>
</dbReference>
<protein>
    <submittedName>
        <fullName evidence="8">CoA pyrophosphatase</fullName>
    </submittedName>
</protein>
<keyword evidence="5" id="KW-0460">Magnesium</keyword>
<keyword evidence="9" id="KW-1185">Reference proteome</keyword>
<evidence type="ECO:0000313" key="8">
    <source>
        <dbReference type="EMBL" id="TFU06446.1"/>
    </source>
</evidence>
<keyword evidence="6" id="KW-0464">Manganese</keyword>
<dbReference type="Pfam" id="PF00293">
    <property type="entry name" value="NUDIX"/>
    <property type="match status" value="1"/>
</dbReference>
<dbReference type="PANTHER" id="PTHR12992:SF11">
    <property type="entry name" value="MITOCHONDRIAL COENZYME A DIPHOSPHATASE NUDT8"/>
    <property type="match status" value="1"/>
</dbReference>
<dbReference type="PROSITE" id="PS51462">
    <property type="entry name" value="NUDIX"/>
    <property type="match status" value="1"/>
</dbReference>
<evidence type="ECO:0000313" key="9">
    <source>
        <dbReference type="Proteomes" id="UP000297737"/>
    </source>
</evidence>
<dbReference type="Proteomes" id="UP000297737">
    <property type="component" value="Unassembled WGS sequence"/>
</dbReference>
<keyword evidence="4" id="KW-0378">Hydrolase</keyword>
<proteinExistence type="predicted"/>
<name>A0A4Y9ES45_9SPHN</name>
<dbReference type="AlphaFoldDB" id="A0A4Y9ES45"/>
<reference evidence="8 9" key="1">
    <citation type="submission" date="2019-02" db="EMBL/GenBank/DDBJ databases">
        <title>Polymorphobacter sp. isolated from the lake at the Tibet of China.</title>
        <authorList>
            <person name="Li A."/>
        </authorList>
    </citation>
    <scope>NUCLEOTIDE SEQUENCE [LARGE SCALE GENOMIC DNA]</scope>
    <source>
        <strain evidence="8 9">DJ1R-1</strain>
    </source>
</reference>
<comment type="cofactor">
    <cofactor evidence="1">
        <name>Mn(2+)</name>
        <dbReference type="ChEBI" id="CHEBI:29035"/>
    </cofactor>
</comment>
<evidence type="ECO:0000256" key="3">
    <source>
        <dbReference type="ARBA" id="ARBA00022723"/>
    </source>
</evidence>
<dbReference type="CDD" id="cd03426">
    <property type="entry name" value="NUDIX_CoAse_Nudt7"/>
    <property type="match status" value="1"/>
</dbReference>
<evidence type="ECO:0000256" key="6">
    <source>
        <dbReference type="ARBA" id="ARBA00023211"/>
    </source>
</evidence>
<feature type="domain" description="Nudix hydrolase" evidence="7">
    <location>
        <begin position="37"/>
        <end position="167"/>
    </location>
</feature>
<dbReference type="Gene3D" id="3.90.79.10">
    <property type="entry name" value="Nucleoside Triphosphate Pyrophosphohydrolase"/>
    <property type="match status" value="1"/>
</dbReference>
<dbReference type="OrthoDB" id="9802805at2"/>
<dbReference type="SUPFAM" id="SSF55811">
    <property type="entry name" value="Nudix"/>
    <property type="match status" value="1"/>
</dbReference>
<evidence type="ECO:0000256" key="2">
    <source>
        <dbReference type="ARBA" id="ARBA00001946"/>
    </source>
</evidence>